<evidence type="ECO:0000256" key="2">
    <source>
        <dbReference type="ARBA" id="ARBA00022692"/>
    </source>
</evidence>
<protein>
    <submittedName>
        <fullName evidence="7">DCST2 protein</fullName>
    </submittedName>
</protein>
<feature type="domain" description="Dendritic cell-specific transmembrane protein-like" evidence="6">
    <location>
        <begin position="330"/>
        <end position="520"/>
    </location>
</feature>
<dbReference type="Pfam" id="PF26039">
    <property type="entry name" value="Dcst2"/>
    <property type="match status" value="1"/>
</dbReference>
<dbReference type="OrthoDB" id="6598372at2759"/>
<comment type="caution">
    <text evidence="7">The sequence shown here is derived from an EMBL/GenBank/DDBJ whole genome shotgun (WGS) entry which is preliminary data.</text>
</comment>
<dbReference type="AlphaFoldDB" id="A0A7L2XBS4"/>
<keyword evidence="4 5" id="KW-0472">Membrane</keyword>
<dbReference type="Proteomes" id="UP000545329">
    <property type="component" value="Unassembled WGS sequence"/>
</dbReference>
<dbReference type="EMBL" id="VZTN01002637">
    <property type="protein sequence ID" value="NXS78337.1"/>
    <property type="molecule type" value="Genomic_DNA"/>
</dbReference>
<feature type="transmembrane region" description="Helical" evidence="5">
    <location>
        <begin position="301"/>
        <end position="318"/>
    </location>
</feature>
<evidence type="ECO:0000256" key="5">
    <source>
        <dbReference type="SAM" id="Phobius"/>
    </source>
</evidence>
<feature type="non-terminal residue" evidence="7">
    <location>
        <position position="1"/>
    </location>
</feature>
<feature type="transmembrane region" description="Helical" evidence="5">
    <location>
        <begin position="385"/>
        <end position="409"/>
    </location>
</feature>
<dbReference type="InterPro" id="IPR012858">
    <property type="entry name" value="DC_STAMP-like"/>
</dbReference>
<keyword evidence="3 5" id="KW-1133">Transmembrane helix</keyword>
<name>A0A7L2XBS4_9PASS</name>
<evidence type="ECO:0000313" key="8">
    <source>
        <dbReference type="Proteomes" id="UP000545329"/>
    </source>
</evidence>
<dbReference type="Pfam" id="PF07782">
    <property type="entry name" value="DC_STAMP"/>
    <property type="match status" value="1"/>
</dbReference>
<dbReference type="PANTHER" id="PTHR21041">
    <property type="entry name" value="DENDRITIC CELL-SPECIFIC TRANSMEMBRANE PROTEIN"/>
    <property type="match status" value="1"/>
</dbReference>
<evidence type="ECO:0000256" key="1">
    <source>
        <dbReference type="ARBA" id="ARBA00004141"/>
    </source>
</evidence>
<feature type="transmembrane region" description="Helical" evidence="5">
    <location>
        <begin position="27"/>
        <end position="48"/>
    </location>
</feature>
<keyword evidence="8" id="KW-1185">Reference proteome</keyword>
<proteinExistence type="predicted"/>
<sequence>RSFGGLTLGLVLASIHGALVLLVQGHNIWYCLSITVILGAGLGLGTAFSTKTRMTVLLALPHFFTREGKMMIMVLALCLTMQGPGTNLLHNISQVAKALSCGAELAQNQTAERLQRAKEPLLNLQKKIKDIGQNAKVVADRVRKFFRSIMDSTRHVARALRNVWRWLAKIGNVCNRELGSPQGSCMRYMDQTKDSCERTIPFFFYFCYIVLTFKTLCTTVDILSALFCVIPGYIQAFIRANVAAPLTDALNRIRAEFEFNISVVHHFNVSLNASRSLGEVSADMMEAVHRHMEPYHRVLELFSYISFLAFLYLWYQAVRYRRRYLRDDTFDNIYITRRFVELDLRCAEQGRPTVLPLSMLERGRYIPPGALWLSKRERRQYGLQLFGFLRHVLLGLGIILADYSIFWLLDLFRHQLSAEIIARAPSTMTISVNGTGYTSEIFQDLVSAFNALQEGKVSVLSQVCLIEPVEPDHNTYVTIGILYGIWLFICIFGSYMARLRRAVCAAYFPSREQERLAFLHNIIRARREWVAFAMCRAGTQRLTDTGKSRIFLILISR</sequence>
<feature type="transmembrane region" description="Helical" evidence="5">
    <location>
        <begin position="202"/>
        <end position="234"/>
    </location>
</feature>
<comment type="subcellular location">
    <subcellularLocation>
        <location evidence="1">Membrane</location>
        <topology evidence="1">Multi-pass membrane protein</topology>
    </subcellularLocation>
</comment>
<reference evidence="7 8" key="1">
    <citation type="submission" date="2019-09" db="EMBL/GenBank/DDBJ databases">
        <title>Bird 10,000 Genomes (B10K) Project - Family phase.</title>
        <authorList>
            <person name="Zhang G."/>
        </authorList>
    </citation>
    <scope>NUCLEOTIDE SEQUENCE [LARGE SCALE GENOMIC DNA]</scope>
    <source>
        <strain evidence="7">B10K-DU-002-58</strain>
        <tissue evidence="7">Muscle</tissue>
    </source>
</reference>
<evidence type="ECO:0000256" key="3">
    <source>
        <dbReference type="ARBA" id="ARBA00022989"/>
    </source>
</evidence>
<feature type="transmembrane region" description="Helical" evidence="5">
    <location>
        <begin position="476"/>
        <end position="497"/>
    </location>
</feature>
<dbReference type="InterPro" id="IPR051856">
    <property type="entry name" value="CSR-E3_Ligase_Protein"/>
</dbReference>
<dbReference type="PANTHER" id="PTHR21041:SF6">
    <property type="entry name" value="DC-STAMP DOMAIN-CONTAINING PROTEIN 2"/>
    <property type="match status" value="1"/>
</dbReference>
<evidence type="ECO:0000256" key="4">
    <source>
        <dbReference type="ARBA" id="ARBA00023136"/>
    </source>
</evidence>
<keyword evidence="2 5" id="KW-0812">Transmembrane</keyword>
<feature type="non-terminal residue" evidence="7">
    <location>
        <position position="557"/>
    </location>
</feature>
<gene>
    <name evidence="7" type="primary">Dcst2</name>
    <name evidence="7" type="ORF">ERPZAN_R07779</name>
</gene>
<dbReference type="GO" id="GO:0016020">
    <property type="term" value="C:membrane"/>
    <property type="evidence" value="ECO:0007669"/>
    <property type="project" value="UniProtKB-SubCell"/>
</dbReference>
<evidence type="ECO:0000259" key="6">
    <source>
        <dbReference type="Pfam" id="PF07782"/>
    </source>
</evidence>
<accession>A0A7L2XBS4</accession>
<evidence type="ECO:0000313" key="7">
    <source>
        <dbReference type="EMBL" id="NXS78337.1"/>
    </source>
</evidence>
<organism evidence="7 8">
    <name type="scientific">Erpornis zantholeuca</name>
    <dbReference type="NCBI Taxonomy" id="1112836"/>
    <lineage>
        <taxon>Eukaryota</taxon>
        <taxon>Metazoa</taxon>
        <taxon>Chordata</taxon>
        <taxon>Craniata</taxon>
        <taxon>Vertebrata</taxon>
        <taxon>Euteleostomi</taxon>
        <taxon>Archelosauria</taxon>
        <taxon>Archosauria</taxon>
        <taxon>Dinosauria</taxon>
        <taxon>Saurischia</taxon>
        <taxon>Theropoda</taxon>
        <taxon>Coelurosauria</taxon>
        <taxon>Aves</taxon>
        <taxon>Neognathae</taxon>
        <taxon>Neoaves</taxon>
        <taxon>Telluraves</taxon>
        <taxon>Australaves</taxon>
        <taxon>Passeriformes</taxon>
        <taxon>Sylvioidea</taxon>
        <taxon>Timaliidae</taxon>
        <taxon>Erpornis</taxon>
    </lineage>
</organism>